<name>A0A9W6D2X8_9MICO</name>
<evidence type="ECO:0008006" key="3">
    <source>
        <dbReference type="Google" id="ProtNLM"/>
    </source>
</evidence>
<evidence type="ECO:0000313" key="2">
    <source>
        <dbReference type="Proteomes" id="UP001144396"/>
    </source>
</evidence>
<dbReference type="AlphaFoldDB" id="A0A9W6D2X8"/>
<sequence length="268" mass="28681">MPGPPFFHRRGDLVIREAPADRVPVAVFEGRVPTPRERRQILRAGLGLHLVSVPREAAGLEFLRDFHGLTSLGIVGTGLDTRPIAAIGSLRELELTVPGAPETDLSSLPDLERYSGLLRGFETVLDAPALARASFSETWRGTLPKLPPSLTSLTLTGARNVSSIAADGPGPCLSELVIEGARRFDLGSLRGMSDLRILSLERIGLIRGAATLAALPIRELGIVDCRGFDEIDPLARIADAEVTVVGPLGGALRAVAERSTARWSFFRS</sequence>
<dbReference type="RefSeq" id="WP_281886198.1">
    <property type="nucleotide sequence ID" value="NZ_BSDP01000001.1"/>
</dbReference>
<proteinExistence type="predicted"/>
<organism evidence="1 2">
    <name type="scientific">Agromyces rhizosphaerae</name>
    <dbReference type="NCBI Taxonomy" id="88374"/>
    <lineage>
        <taxon>Bacteria</taxon>
        <taxon>Bacillati</taxon>
        <taxon>Actinomycetota</taxon>
        <taxon>Actinomycetes</taxon>
        <taxon>Micrococcales</taxon>
        <taxon>Microbacteriaceae</taxon>
        <taxon>Agromyces</taxon>
    </lineage>
</organism>
<protein>
    <recommendedName>
        <fullName evidence="3">Leucine-rich repeat domain-containing protein</fullName>
    </recommendedName>
</protein>
<comment type="caution">
    <text evidence="1">The sequence shown here is derived from an EMBL/GenBank/DDBJ whole genome shotgun (WGS) entry which is preliminary data.</text>
</comment>
<reference evidence="1" key="1">
    <citation type="submission" date="2022-12" db="EMBL/GenBank/DDBJ databases">
        <title>Reference genome sequencing for broad-spectrum identification of bacterial and archaeal isolates by mass spectrometry.</title>
        <authorList>
            <person name="Sekiguchi Y."/>
            <person name="Tourlousse D.M."/>
        </authorList>
    </citation>
    <scope>NUCLEOTIDE SEQUENCE</scope>
    <source>
        <strain evidence="1">14</strain>
    </source>
</reference>
<dbReference type="Proteomes" id="UP001144396">
    <property type="component" value="Unassembled WGS sequence"/>
</dbReference>
<accession>A0A9W6D2X8</accession>
<evidence type="ECO:0000313" key="1">
    <source>
        <dbReference type="EMBL" id="GLI28643.1"/>
    </source>
</evidence>
<gene>
    <name evidence="1" type="ORF">ARHIZOSPH14_28850</name>
</gene>
<keyword evidence="2" id="KW-1185">Reference proteome</keyword>
<dbReference type="EMBL" id="BSDP01000001">
    <property type="protein sequence ID" value="GLI28643.1"/>
    <property type="molecule type" value="Genomic_DNA"/>
</dbReference>